<feature type="transmembrane region" description="Helical" evidence="1">
    <location>
        <begin position="24"/>
        <end position="46"/>
    </location>
</feature>
<accession>A0A1I1WN24</accession>
<keyword evidence="1" id="KW-0812">Transmembrane</keyword>
<reference evidence="3" key="1">
    <citation type="submission" date="2016-10" db="EMBL/GenBank/DDBJ databases">
        <authorList>
            <person name="Varghese N."/>
            <person name="Submissions S."/>
        </authorList>
    </citation>
    <scope>NUCLEOTIDE SEQUENCE [LARGE SCALE GENOMIC DNA]</scope>
    <source>
        <strain evidence="3">JCM 2783</strain>
    </source>
</reference>
<protein>
    <submittedName>
        <fullName evidence="2">Uncharacterized protein</fullName>
    </submittedName>
</protein>
<keyword evidence="1" id="KW-0472">Membrane</keyword>
<dbReference type="RefSeq" id="WP_093505229.1">
    <property type="nucleotide sequence ID" value="NZ_BSSG01000006.1"/>
</dbReference>
<keyword evidence="3" id="KW-1185">Reference proteome</keyword>
<name>A0A1I1WN24_PSEOC</name>
<evidence type="ECO:0000313" key="3">
    <source>
        <dbReference type="Proteomes" id="UP000243950"/>
    </source>
</evidence>
<sequence>MKADKDDAPTYVRPSARRSNMTTWVVASFLGSAFTVGLLYTLSSLYMQDKVDRRANTPKPKPAPVAEITRAAPAEKDWDRIVEEQARRDAMSEQRYEQPTGLDSDAVKQTVFDDKNYTRKDAINLINAREWGSAEPYEETRKHQKEQKILVIGQENTTKDWICSYQGKEGSIKQRDCKSRYQLNNRNTER</sequence>
<dbReference type="EMBL" id="FOMO01000006">
    <property type="protein sequence ID" value="SFD96536.1"/>
    <property type="molecule type" value="Genomic_DNA"/>
</dbReference>
<gene>
    <name evidence="2" type="ORF">SAMN05216372_10666</name>
</gene>
<evidence type="ECO:0000256" key="1">
    <source>
        <dbReference type="SAM" id="Phobius"/>
    </source>
</evidence>
<keyword evidence="1" id="KW-1133">Transmembrane helix</keyword>
<dbReference type="Proteomes" id="UP000243950">
    <property type="component" value="Unassembled WGS sequence"/>
</dbReference>
<dbReference type="AlphaFoldDB" id="A0A1I1WN24"/>
<proteinExistence type="predicted"/>
<organism evidence="2 3">
    <name type="scientific">Pseudomonas straminea</name>
    <dbReference type="NCBI Taxonomy" id="47882"/>
    <lineage>
        <taxon>Bacteria</taxon>
        <taxon>Pseudomonadati</taxon>
        <taxon>Pseudomonadota</taxon>
        <taxon>Gammaproteobacteria</taxon>
        <taxon>Pseudomonadales</taxon>
        <taxon>Pseudomonadaceae</taxon>
        <taxon>Phytopseudomonas</taxon>
    </lineage>
</organism>
<evidence type="ECO:0000313" key="2">
    <source>
        <dbReference type="EMBL" id="SFD96536.1"/>
    </source>
</evidence>